<dbReference type="InterPro" id="IPR001796">
    <property type="entry name" value="DHFR_dom"/>
</dbReference>
<dbReference type="CDD" id="cd00209">
    <property type="entry name" value="DHFR"/>
    <property type="match status" value="1"/>
</dbReference>
<evidence type="ECO:0000256" key="4">
    <source>
        <dbReference type="ARBA" id="ARBA00022563"/>
    </source>
</evidence>
<dbReference type="PANTHER" id="PTHR48069:SF3">
    <property type="entry name" value="DIHYDROFOLATE REDUCTASE"/>
    <property type="match status" value="1"/>
</dbReference>
<evidence type="ECO:0000256" key="3">
    <source>
        <dbReference type="ARBA" id="ARBA00012856"/>
    </source>
</evidence>
<dbReference type="Proteomes" id="UP001157109">
    <property type="component" value="Unassembled WGS sequence"/>
</dbReference>
<dbReference type="PIRSF" id="PIRSF000194">
    <property type="entry name" value="DHFR"/>
    <property type="match status" value="1"/>
</dbReference>
<organism evidence="9 10">
    <name type="scientific">Arsenicicoccus piscis</name>
    <dbReference type="NCBI Taxonomy" id="673954"/>
    <lineage>
        <taxon>Bacteria</taxon>
        <taxon>Bacillati</taxon>
        <taxon>Actinomycetota</taxon>
        <taxon>Actinomycetes</taxon>
        <taxon>Micrococcales</taxon>
        <taxon>Intrasporangiaceae</taxon>
        <taxon>Arsenicicoccus</taxon>
    </lineage>
</organism>
<reference evidence="10" key="1">
    <citation type="journal article" date="2019" name="Int. J. Syst. Evol. Microbiol.">
        <title>The Global Catalogue of Microorganisms (GCM) 10K type strain sequencing project: providing services to taxonomists for standard genome sequencing and annotation.</title>
        <authorList>
            <consortium name="The Broad Institute Genomics Platform"/>
            <consortium name="The Broad Institute Genome Sequencing Center for Infectious Disease"/>
            <person name="Wu L."/>
            <person name="Ma J."/>
        </authorList>
    </citation>
    <scope>NUCLEOTIDE SEQUENCE [LARGE SCALE GENOMIC DNA]</scope>
    <source>
        <strain evidence="10">NBRC 105830</strain>
    </source>
</reference>
<evidence type="ECO:0000256" key="6">
    <source>
        <dbReference type="ARBA" id="ARBA00023002"/>
    </source>
</evidence>
<dbReference type="EMBL" id="BSUJ01000001">
    <property type="protein sequence ID" value="GMA20153.1"/>
    <property type="molecule type" value="Genomic_DNA"/>
</dbReference>
<evidence type="ECO:0000259" key="8">
    <source>
        <dbReference type="PROSITE" id="PS51330"/>
    </source>
</evidence>
<keyword evidence="4 7" id="KW-0554">One-carbon metabolism</keyword>
<evidence type="ECO:0000256" key="7">
    <source>
        <dbReference type="PIRNR" id="PIRNR000194"/>
    </source>
</evidence>
<dbReference type="PROSITE" id="PS51330">
    <property type="entry name" value="DHFR_2"/>
    <property type="match status" value="1"/>
</dbReference>
<evidence type="ECO:0000313" key="9">
    <source>
        <dbReference type="EMBL" id="GMA20153.1"/>
    </source>
</evidence>
<evidence type="ECO:0000256" key="5">
    <source>
        <dbReference type="ARBA" id="ARBA00022857"/>
    </source>
</evidence>
<dbReference type="InterPro" id="IPR012259">
    <property type="entry name" value="DHFR"/>
</dbReference>
<proteinExistence type="inferred from homology"/>
<keyword evidence="5 7" id="KW-0521">NADP</keyword>
<gene>
    <name evidence="9" type="primary">folA</name>
    <name evidence="9" type="ORF">GCM10025862_21740</name>
</gene>
<dbReference type="Gene3D" id="3.40.430.10">
    <property type="entry name" value="Dihydrofolate Reductase, subunit A"/>
    <property type="match status" value="1"/>
</dbReference>
<sequence length="165" mass="18180">MRVIMLAAVGSNRVIGAVGGGLPWRIPEDMAHVRRVTMGQTLVLGRTTLEEFSAPLKGREHVVVTRQRDWTPPFDGVTVTHSVPEALTAVRTSEAIIFGGGEVYAAAMPYADELLLTEVDQAPPGEAWFPEVDPDVWAETARDQRDGFAFVTYERRPEHPVKAWG</sequence>
<dbReference type="RefSeq" id="WP_241444946.1">
    <property type="nucleotide sequence ID" value="NZ_BSUJ01000001.1"/>
</dbReference>
<comment type="caution">
    <text evidence="9">The sequence shown here is derived from an EMBL/GenBank/DDBJ whole genome shotgun (WGS) entry which is preliminary data.</text>
</comment>
<dbReference type="Pfam" id="PF00186">
    <property type="entry name" value="DHFR_1"/>
    <property type="match status" value="1"/>
</dbReference>
<evidence type="ECO:0000256" key="1">
    <source>
        <dbReference type="ARBA" id="ARBA00004903"/>
    </source>
</evidence>
<keyword evidence="6 7" id="KW-0560">Oxidoreductase</keyword>
<comment type="catalytic activity">
    <reaction evidence="7">
        <text>(6S)-5,6,7,8-tetrahydrofolate + NADP(+) = 7,8-dihydrofolate + NADPH + H(+)</text>
        <dbReference type="Rhea" id="RHEA:15009"/>
        <dbReference type="ChEBI" id="CHEBI:15378"/>
        <dbReference type="ChEBI" id="CHEBI:57451"/>
        <dbReference type="ChEBI" id="CHEBI:57453"/>
        <dbReference type="ChEBI" id="CHEBI:57783"/>
        <dbReference type="ChEBI" id="CHEBI:58349"/>
        <dbReference type="EC" id="1.5.1.3"/>
    </reaction>
</comment>
<evidence type="ECO:0000256" key="2">
    <source>
        <dbReference type="ARBA" id="ARBA00009539"/>
    </source>
</evidence>
<comment type="function">
    <text evidence="7">Key enzyme in folate metabolism. Catalyzes an essential reaction for de novo glycine and purine synthesis, and for DNA precursor synthesis.</text>
</comment>
<dbReference type="PANTHER" id="PTHR48069">
    <property type="entry name" value="DIHYDROFOLATE REDUCTASE"/>
    <property type="match status" value="1"/>
</dbReference>
<accession>A0ABQ6HR59</accession>
<dbReference type="InterPro" id="IPR024072">
    <property type="entry name" value="DHFR-like_dom_sf"/>
</dbReference>
<protein>
    <recommendedName>
        <fullName evidence="3 7">Dihydrofolate reductase</fullName>
        <ecNumber evidence="3 7">1.5.1.3</ecNumber>
    </recommendedName>
</protein>
<dbReference type="SUPFAM" id="SSF53597">
    <property type="entry name" value="Dihydrofolate reductase-like"/>
    <property type="match status" value="1"/>
</dbReference>
<comment type="similarity">
    <text evidence="2 7">Belongs to the dihydrofolate reductase family.</text>
</comment>
<evidence type="ECO:0000313" key="10">
    <source>
        <dbReference type="Proteomes" id="UP001157109"/>
    </source>
</evidence>
<dbReference type="PRINTS" id="PR00070">
    <property type="entry name" value="DHFR"/>
</dbReference>
<dbReference type="EC" id="1.5.1.3" evidence="3 7"/>
<keyword evidence="10" id="KW-1185">Reference proteome</keyword>
<name>A0ABQ6HR59_9MICO</name>
<comment type="pathway">
    <text evidence="1 7">Cofactor biosynthesis; tetrahydrofolate biosynthesis; 5,6,7,8-tetrahydrofolate from 7,8-dihydrofolate: step 1/1.</text>
</comment>
<feature type="domain" description="DHFR" evidence="8">
    <location>
        <begin position="2"/>
        <end position="165"/>
    </location>
</feature>